<evidence type="ECO:0000256" key="11">
    <source>
        <dbReference type="ARBA" id="ARBA00023136"/>
    </source>
</evidence>
<keyword evidence="8 14" id="KW-1133">Transmembrane helix</keyword>
<gene>
    <name evidence="14" type="primary">atpE</name>
    <name evidence="16" type="ORF">HMPREF3182_00733</name>
</gene>
<comment type="subcellular location">
    <subcellularLocation>
        <location evidence="1 14">Cell membrane</location>
        <topology evidence="1 14">Multi-pass membrane protein</topology>
    </subcellularLocation>
</comment>
<comment type="caution">
    <text evidence="16">The sequence shown here is derived from an EMBL/GenBank/DDBJ whole genome shotgun (WGS) entry which is preliminary data.</text>
</comment>
<keyword evidence="12 14" id="KW-0066">ATP synthesis</keyword>
<evidence type="ECO:0000256" key="7">
    <source>
        <dbReference type="ARBA" id="ARBA00022781"/>
    </source>
</evidence>
<protein>
    <recommendedName>
        <fullName evidence="14">ATP synthase subunit c</fullName>
    </recommendedName>
    <alternativeName>
        <fullName evidence="14">ATP synthase F(0) sector subunit c</fullName>
    </alternativeName>
    <alternativeName>
        <fullName evidence="14">F-type ATPase subunit c</fullName>
        <shortName evidence="14">F-ATPase subunit c</shortName>
    </alternativeName>
    <alternativeName>
        <fullName evidence="14">Lipid-binding protein</fullName>
    </alternativeName>
</protein>
<evidence type="ECO:0000256" key="2">
    <source>
        <dbReference type="ARBA" id="ARBA00006704"/>
    </source>
</evidence>
<dbReference type="STRING" id="1588748.HMPREF3182_00733"/>
<comment type="function">
    <text evidence="13 14">F(1)F(0) ATP synthase produces ATP from ADP in the presence of a proton or sodium gradient. F-type ATPases consist of two structural domains, F(1) containing the extramembraneous catalytic core and F(0) containing the membrane proton channel, linked together by a central stalk and a peripheral stalk. During catalysis, ATP synthesis in the catalytic domain of F(1) is coupled via a rotary mechanism of the central stalk subunits to proton translocation.</text>
</comment>
<dbReference type="PATRIC" id="fig|1588748.3.peg.696"/>
<dbReference type="Pfam" id="PF00137">
    <property type="entry name" value="ATP-synt_C"/>
    <property type="match status" value="1"/>
</dbReference>
<dbReference type="GO" id="GO:0008289">
    <property type="term" value="F:lipid binding"/>
    <property type="evidence" value="ECO:0007669"/>
    <property type="project" value="UniProtKB-KW"/>
</dbReference>
<comment type="function">
    <text evidence="14">Key component of the F(0) channel; it plays a direct role in translocation across the membrane. A homomeric c-ring of between 10-14 subunits forms the central stalk rotor element with the F(1) delta and epsilon subunits.</text>
</comment>
<keyword evidence="7 14" id="KW-0375">Hydrogen ion transport</keyword>
<feature type="site" description="Reversibly protonated during proton transport" evidence="14">
    <location>
        <position position="62"/>
    </location>
</feature>
<dbReference type="Gene3D" id="1.20.20.10">
    <property type="entry name" value="F1F0 ATP synthase subunit C"/>
    <property type="match status" value="1"/>
</dbReference>
<dbReference type="PRINTS" id="PR00124">
    <property type="entry name" value="ATPASEC"/>
</dbReference>
<keyword evidence="5 14" id="KW-0138">CF(0)</keyword>
<dbReference type="GO" id="GO:0033177">
    <property type="term" value="C:proton-transporting two-sector ATPase complex, proton-transporting domain"/>
    <property type="evidence" value="ECO:0007669"/>
    <property type="project" value="InterPro"/>
</dbReference>
<evidence type="ECO:0000256" key="1">
    <source>
        <dbReference type="ARBA" id="ARBA00004651"/>
    </source>
</evidence>
<dbReference type="RefSeq" id="WP_007393126.1">
    <property type="nucleotide sequence ID" value="NZ_KQ960941.1"/>
</dbReference>
<dbReference type="FunFam" id="1.20.20.10:FF:000002">
    <property type="entry name" value="ATP synthase subunit c"/>
    <property type="match status" value="1"/>
</dbReference>
<dbReference type="InterPro" id="IPR005953">
    <property type="entry name" value="ATP_synth_csu_bac/chlpt"/>
</dbReference>
<keyword evidence="11 14" id="KW-0472">Membrane</keyword>
<feature type="domain" description="V-ATPase proteolipid subunit C-like" evidence="15">
    <location>
        <begin position="12"/>
        <end position="75"/>
    </location>
</feature>
<keyword evidence="4 14" id="KW-1003">Cell membrane</keyword>
<reference evidence="17" key="1">
    <citation type="submission" date="2016-01" db="EMBL/GenBank/DDBJ databases">
        <authorList>
            <person name="Mitreva M."/>
            <person name="Pepin K.H."/>
            <person name="Mihindukulasuriya K.A."/>
            <person name="Fulton R."/>
            <person name="Fronick C."/>
            <person name="O'Laughlin M."/>
            <person name="Miner T."/>
            <person name="Herter B."/>
            <person name="Rosa B.A."/>
            <person name="Cordes M."/>
            <person name="Tomlinson C."/>
            <person name="Wollam A."/>
            <person name="Palsikar V.B."/>
            <person name="Mardis E.R."/>
            <person name="Wilson R.K."/>
        </authorList>
    </citation>
    <scope>NUCLEOTIDE SEQUENCE [LARGE SCALE GENOMIC DNA]</scope>
    <source>
        <strain evidence="17">KA00182</strain>
    </source>
</reference>
<dbReference type="Proteomes" id="UP000070160">
    <property type="component" value="Unassembled WGS sequence"/>
</dbReference>
<dbReference type="InterPro" id="IPR038662">
    <property type="entry name" value="ATP_synth_F0_csu_sf"/>
</dbReference>
<accession>A0A134CHK7</accession>
<evidence type="ECO:0000256" key="6">
    <source>
        <dbReference type="ARBA" id="ARBA00022692"/>
    </source>
</evidence>
<keyword evidence="17" id="KW-1185">Reference proteome</keyword>
<dbReference type="GO" id="GO:0046933">
    <property type="term" value="F:proton-transporting ATP synthase activity, rotational mechanism"/>
    <property type="evidence" value="ECO:0007669"/>
    <property type="project" value="UniProtKB-UniRule"/>
</dbReference>
<keyword evidence="10 14" id="KW-0446">Lipid-binding</keyword>
<evidence type="ECO:0000256" key="5">
    <source>
        <dbReference type="ARBA" id="ARBA00022547"/>
    </source>
</evidence>
<feature type="transmembrane region" description="Helical" evidence="14">
    <location>
        <begin position="52"/>
        <end position="78"/>
    </location>
</feature>
<dbReference type="InterPro" id="IPR020537">
    <property type="entry name" value="ATP_synth_F0_csu_DDCD_BS"/>
</dbReference>
<evidence type="ECO:0000256" key="9">
    <source>
        <dbReference type="ARBA" id="ARBA00023065"/>
    </source>
</evidence>
<comment type="caution">
    <text evidence="14">Lacks conserved residue(s) required for the propagation of feature annotation.</text>
</comment>
<name>A0A134CHK7_9FIRM</name>
<dbReference type="PROSITE" id="PS00605">
    <property type="entry name" value="ATPASE_C"/>
    <property type="match status" value="1"/>
</dbReference>
<dbReference type="GO" id="GO:0045259">
    <property type="term" value="C:proton-transporting ATP synthase complex"/>
    <property type="evidence" value="ECO:0007669"/>
    <property type="project" value="UniProtKB-KW"/>
</dbReference>
<dbReference type="NCBIfam" id="NF005363">
    <property type="entry name" value="PRK06876.1"/>
    <property type="match status" value="1"/>
</dbReference>
<dbReference type="HAMAP" id="MF_01396">
    <property type="entry name" value="ATP_synth_c_bact"/>
    <property type="match status" value="1"/>
</dbReference>
<evidence type="ECO:0000256" key="8">
    <source>
        <dbReference type="ARBA" id="ARBA00022989"/>
    </source>
</evidence>
<proteinExistence type="inferred from homology"/>
<dbReference type="NCBIfam" id="TIGR01260">
    <property type="entry name" value="ATP_synt_c"/>
    <property type="match status" value="1"/>
</dbReference>
<dbReference type="InterPro" id="IPR000454">
    <property type="entry name" value="ATP_synth_F0_csu"/>
</dbReference>
<dbReference type="InterPro" id="IPR002379">
    <property type="entry name" value="ATPase_proteolipid_c-like_dom"/>
</dbReference>
<comment type="similarity">
    <text evidence="2 14">Belongs to the ATPase C chain family.</text>
</comment>
<keyword evidence="9 14" id="KW-0406">Ion transport</keyword>
<keyword evidence="3 14" id="KW-0813">Transport</keyword>
<organism evidence="16 17">
    <name type="scientific">Megasphaera hutchinsoni</name>
    <dbReference type="NCBI Taxonomy" id="1588748"/>
    <lineage>
        <taxon>Bacteria</taxon>
        <taxon>Bacillati</taxon>
        <taxon>Bacillota</taxon>
        <taxon>Negativicutes</taxon>
        <taxon>Veillonellales</taxon>
        <taxon>Veillonellaceae</taxon>
        <taxon>Megasphaera</taxon>
    </lineage>
</organism>
<dbReference type="InterPro" id="IPR035921">
    <property type="entry name" value="F/V-ATP_Csub_sf"/>
</dbReference>
<evidence type="ECO:0000256" key="3">
    <source>
        <dbReference type="ARBA" id="ARBA00022448"/>
    </source>
</evidence>
<evidence type="ECO:0000313" key="16">
    <source>
        <dbReference type="EMBL" id="KXB91710.1"/>
    </source>
</evidence>
<dbReference type="GO" id="GO:0005886">
    <property type="term" value="C:plasma membrane"/>
    <property type="evidence" value="ECO:0007669"/>
    <property type="project" value="UniProtKB-SubCell"/>
</dbReference>
<evidence type="ECO:0000256" key="4">
    <source>
        <dbReference type="ARBA" id="ARBA00022475"/>
    </source>
</evidence>
<sequence length="85" mass="8702">MEKAIVIALTGLGAFIGLGLAALGAALGDSQAAAKMLEGTARQPEMAGKLFINMLISIGLIESVPIIMVVIAIILVFANPFAAMF</sequence>
<keyword evidence="6 14" id="KW-0812">Transmembrane</keyword>
<evidence type="ECO:0000256" key="14">
    <source>
        <dbReference type="HAMAP-Rule" id="MF_01396"/>
    </source>
</evidence>
<dbReference type="EMBL" id="LSDT01000028">
    <property type="protein sequence ID" value="KXB91710.1"/>
    <property type="molecule type" value="Genomic_DNA"/>
</dbReference>
<evidence type="ECO:0000256" key="13">
    <source>
        <dbReference type="ARBA" id="ARBA00025198"/>
    </source>
</evidence>
<evidence type="ECO:0000259" key="15">
    <source>
        <dbReference type="Pfam" id="PF00137"/>
    </source>
</evidence>
<evidence type="ECO:0000256" key="10">
    <source>
        <dbReference type="ARBA" id="ARBA00023121"/>
    </source>
</evidence>
<dbReference type="SUPFAM" id="SSF81333">
    <property type="entry name" value="F1F0 ATP synthase subunit C"/>
    <property type="match status" value="1"/>
</dbReference>
<evidence type="ECO:0000313" key="17">
    <source>
        <dbReference type="Proteomes" id="UP000070160"/>
    </source>
</evidence>
<evidence type="ECO:0000256" key="12">
    <source>
        <dbReference type="ARBA" id="ARBA00023310"/>
    </source>
</evidence>
<dbReference type="CDD" id="cd18185">
    <property type="entry name" value="ATP-synt_Fo_c_ATPE"/>
    <property type="match status" value="1"/>
</dbReference>
<dbReference type="AlphaFoldDB" id="A0A134CHK7"/>